<dbReference type="PANTHER" id="PTHR43331:SF1">
    <property type="entry name" value="HOMOSERINE DEHYDROGENASE"/>
    <property type="match status" value="1"/>
</dbReference>
<dbReference type="Pfam" id="PF00742">
    <property type="entry name" value="Homoserine_dh"/>
    <property type="match status" value="1"/>
</dbReference>
<sequence length="409" mass="46458">MVNIGLLGLGTVGTGIVQIIEDRKNYLQKLIGTEINISKILIRDMNKKRRIGIHEDKLTTDFSEIVGDQDIDIIIEVMGGLEEAYVYIREALNRGKHVVTANKAVVAKHLEELTFLAREKNKAFLYEASVGGGIPIIKQLKEQANLNNIQEIKGILNGTSNFLLTKMIEEDLDFKEALKMSQKLGYAEADPTDDIEGYDTRRKLRILTTIGFKDRVKEESILCQGISSIKTIDIQNIKSMDCTIKLLGTATLKDNKYYALVEPVIIKKNSYFGKVDYATNLVSFVGNKVGELRFYGEGAGSFPTANAILSDVIDIILKNYHKNYSLESNDLDNINKLFQGRYYIRTTLENDTKDKMIRYINEKEITDKLITKEKDVAFITKKILKKEIENIISKFNIRTENYFIGRLEV</sequence>
<protein>
    <recommendedName>
        <fullName evidence="1">Homoserine dehydrogenase</fullName>
    </recommendedName>
</protein>
<keyword evidence="3" id="KW-0791">Threonine biosynthesis</keyword>
<evidence type="ECO:0000313" key="10">
    <source>
        <dbReference type="Proteomes" id="UP000749471"/>
    </source>
</evidence>
<evidence type="ECO:0000256" key="5">
    <source>
        <dbReference type="ARBA" id="ARBA00023167"/>
    </source>
</evidence>
<dbReference type="EMBL" id="JAHLPM010000002">
    <property type="protein sequence ID" value="MBU5437107.1"/>
    <property type="molecule type" value="Genomic_DNA"/>
</dbReference>
<dbReference type="InterPro" id="IPR005106">
    <property type="entry name" value="Asp/hSer_DH_NAD-bd"/>
</dbReference>
<name>A0ABS6E2H5_9FIRM</name>
<dbReference type="PANTHER" id="PTHR43331">
    <property type="entry name" value="HOMOSERINE DEHYDROGENASE"/>
    <property type="match status" value="1"/>
</dbReference>
<dbReference type="PIRSF" id="PIRSF000098">
    <property type="entry name" value="Homoser_dehydrog"/>
    <property type="match status" value="1"/>
</dbReference>
<keyword evidence="10" id="KW-1185">Reference proteome</keyword>
<reference evidence="9 10" key="1">
    <citation type="submission" date="2021-06" db="EMBL/GenBank/DDBJ databases">
        <authorList>
            <person name="Sun Q."/>
            <person name="Li D."/>
        </authorList>
    </citation>
    <scope>NUCLEOTIDE SEQUENCE [LARGE SCALE GENOMIC DNA]</scope>
    <source>
        <strain evidence="9 10">MSJ-40</strain>
    </source>
</reference>
<feature type="domain" description="Homoserine dehydrogenase catalytic" evidence="7">
    <location>
        <begin position="135"/>
        <end position="313"/>
    </location>
</feature>
<evidence type="ECO:0000259" key="7">
    <source>
        <dbReference type="Pfam" id="PF00742"/>
    </source>
</evidence>
<evidence type="ECO:0000313" key="9">
    <source>
        <dbReference type="EMBL" id="MBU5437107.1"/>
    </source>
</evidence>
<evidence type="ECO:0000256" key="1">
    <source>
        <dbReference type="ARBA" id="ARBA00013376"/>
    </source>
</evidence>
<dbReference type="RefSeq" id="WP_216516866.1">
    <property type="nucleotide sequence ID" value="NZ_JAHLPM010000002.1"/>
</dbReference>
<evidence type="ECO:0000256" key="2">
    <source>
        <dbReference type="ARBA" id="ARBA00022605"/>
    </source>
</evidence>
<dbReference type="InterPro" id="IPR016204">
    <property type="entry name" value="HDH"/>
</dbReference>
<feature type="domain" description="Aspartate/homoserine dehydrogenase NAD-binding" evidence="8">
    <location>
        <begin position="8"/>
        <end position="127"/>
    </location>
</feature>
<gene>
    <name evidence="9" type="ORF">KQI42_03740</name>
</gene>
<evidence type="ECO:0000259" key="8">
    <source>
        <dbReference type="Pfam" id="PF03447"/>
    </source>
</evidence>
<dbReference type="GO" id="GO:0004412">
    <property type="term" value="F:homoserine dehydrogenase activity"/>
    <property type="evidence" value="ECO:0007669"/>
    <property type="project" value="UniProtKB-EC"/>
</dbReference>
<evidence type="ECO:0000256" key="3">
    <source>
        <dbReference type="ARBA" id="ARBA00022697"/>
    </source>
</evidence>
<dbReference type="NCBIfam" id="NF004976">
    <property type="entry name" value="PRK06349.1"/>
    <property type="match status" value="1"/>
</dbReference>
<dbReference type="InterPro" id="IPR001342">
    <property type="entry name" value="HDH_cat"/>
</dbReference>
<comment type="pathway">
    <text evidence="6">Amino-acid biosynthesis.</text>
</comment>
<keyword evidence="2" id="KW-0028">Amino-acid biosynthesis</keyword>
<dbReference type="Proteomes" id="UP000749471">
    <property type="component" value="Unassembled WGS sequence"/>
</dbReference>
<keyword evidence="4 9" id="KW-0560">Oxidoreductase</keyword>
<organism evidence="9 10">
    <name type="scientific">Tissierella simiarum</name>
    <dbReference type="NCBI Taxonomy" id="2841534"/>
    <lineage>
        <taxon>Bacteria</taxon>
        <taxon>Bacillati</taxon>
        <taxon>Bacillota</taxon>
        <taxon>Tissierellia</taxon>
        <taxon>Tissierellales</taxon>
        <taxon>Tissierellaceae</taxon>
        <taxon>Tissierella</taxon>
    </lineage>
</organism>
<comment type="caution">
    <text evidence="9">The sequence shown here is derived from an EMBL/GenBank/DDBJ whole genome shotgun (WGS) entry which is preliminary data.</text>
</comment>
<evidence type="ECO:0000256" key="4">
    <source>
        <dbReference type="ARBA" id="ARBA00023002"/>
    </source>
</evidence>
<keyword evidence="5" id="KW-0486">Methionine biosynthesis</keyword>
<dbReference type="Pfam" id="PF03447">
    <property type="entry name" value="NAD_binding_3"/>
    <property type="match status" value="1"/>
</dbReference>
<accession>A0ABS6E2H5</accession>
<evidence type="ECO:0000256" key="6">
    <source>
        <dbReference type="ARBA" id="ARBA00029440"/>
    </source>
</evidence>
<proteinExistence type="predicted"/>